<evidence type="ECO:0000259" key="2">
    <source>
        <dbReference type="Pfam" id="PF13439"/>
    </source>
</evidence>
<keyword evidence="3" id="KW-0808">Transferase</keyword>
<dbReference type="PANTHER" id="PTHR45947">
    <property type="entry name" value="SULFOQUINOVOSYL TRANSFERASE SQD2"/>
    <property type="match status" value="1"/>
</dbReference>
<dbReference type="InterPro" id="IPR001296">
    <property type="entry name" value="Glyco_trans_1"/>
</dbReference>
<dbReference type="Pfam" id="PF00534">
    <property type="entry name" value="Glycos_transf_1"/>
    <property type="match status" value="1"/>
</dbReference>
<dbReference type="PANTHER" id="PTHR45947:SF3">
    <property type="entry name" value="SULFOQUINOVOSYL TRANSFERASE SQD2"/>
    <property type="match status" value="1"/>
</dbReference>
<feature type="domain" description="Glycosyltransferase subfamily 4-like N-terminal" evidence="2">
    <location>
        <begin position="19"/>
        <end position="185"/>
    </location>
</feature>
<feature type="domain" description="Glycosyl transferase family 1" evidence="1">
    <location>
        <begin position="246"/>
        <end position="336"/>
    </location>
</feature>
<dbReference type="AlphaFoldDB" id="A0A2P7S8M3"/>
<comment type="caution">
    <text evidence="3">The sequence shown here is derived from an EMBL/GenBank/DDBJ whole genome shotgun (WGS) entry which is preliminary data.</text>
</comment>
<dbReference type="InterPro" id="IPR050194">
    <property type="entry name" value="Glycosyltransferase_grp1"/>
</dbReference>
<gene>
    <name evidence="3" type="ORF">C7I84_15000</name>
</gene>
<dbReference type="Proteomes" id="UP000241229">
    <property type="component" value="Unassembled WGS sequence"/>
</dbReference>
<dbReference type="Pfam" id="PF13439">
    <property type="entry name" value="Glyco_transf_4"/>
    <property type="match status" value="1"/>
</dbReference>
<name>A0A2P7S8M3_9HYPH</name>
<protein>
    <submittedName>
        <fullName evidence="3">Glycosyl transferase</fullName>
    </submittedName>
</protein>
<accession>A0A2P7S8M3</accession>
<reference evidence="3 4" key="1">
    <citation type="submission" date="2018-03" db="EMBL/GenBank/DDBJ databases">
        <title>The draft genome of Mesorhizobium sp. 6GN-30.</title>
        <authorList>
            <person name="Liu L."/>
            <person name="Li L."/>
            <person name="Wang T."/>
            <person name="Zhang X."/>
            <person name="Liang L."/>
        </authorList>
    </citation>
    <scope>NUCLEOTIDE SEQUENCE [LARGE SCALE GENOMIC DNA]</scope>
    <source>
        <strain evidence="3 4">6GN30</strain>
    </source>
</reference>
<evidence type="ECO:0000313" key="4">
    <source>
        <dbReference type="Proteomes" id="UP000241229"/>
    </source>
</evidence>
<dbReference type="RefSeq" id="WP_106773006.1">
    <property type="nucleotide sequence ID" value="NZ_PXYK01000013.1"/>
</dbReference>
<dbReference type="OrthoDB" id="7847955at2"/>
<dbReference type="InterPro" id="IPR028098">
    <property type="entry name" value="Glyco_trans_4-like_N"/>
</dbReference>
<sequence>MLQRLNRRRRRILMTVDAVGGVWQYALGLAAQLAEAGHTIIFAGLGPLPADGQRRQAEAVATVTWLQTPPDWMAAAEGELDGLPDELARLVRDHAADLVHLNAPAQAAGLSLPCPVVVVSHSCVVTWFRAVQGASPPAPWSWHKRRNRAGFRRADMAVAPSASHAAALTACYGDIQRLEVVHNAVAAFDCEAPRENDVFAAARWWDAGKNGQVLDAAAARTTWPILAAGPATGPNGDVFAFRHATSLGPLPHDETRRRMAAAGIFVSPSLYEPFGLAALEAAQAGTPLVLADIPTYREVWADAALFFPPRDASALADTLDCLARDAALRHSLGAAALRRAGRYTMAGQAAAMNAAYAEAAAIHAGSR</sequence>
<organism evidence="3 4">
    <name type="scientific">Kumtagia ephedrae</name>
    <dbReference type="NCBI Taxonomy" id="2116701"/>
    <lineage>
        <taxon>Bacteria</taxon>
        <taxon>Pseudomonadati</taxon>
        <taxon>Pseudomonadota</taxon>
        <taxon>Alphaproteobacteria</taxon>
        <taxon>Hyphomicrobiales</taxon>
        <taxon>Phyllobacteriaceae</taxon>
        <taxon>Kumtagia</taxon>
    </lineage>
</organism>
<proteinExistence type="predicted"/>
<dbReference type="EMBL" id="PXYK01000013">
    <property type="protein sequence ID" value="PSJ58781.1"/>
    <property type="molecule type" value="Genomic_DNA"/>
</dbReference>
<keyword evidence="4" id="KW-1185">Reference proteome</keyword>
<dbReference type="CDD" id="cd03801">
    <property type="entry name" value="GT4_PimA-like"/>
    <property type="match status" value="1"/>
</dbReference>
<dbReference type="GO" id="GO:0016757">
    <property type="term" value="F:glycosyltransferase activity"/>
    <property type="evidence" value="ECO:0007669"/>
    <property type="project" value="InterPro"/>
</dbReference>
<dbReference type="Gene3D" id="3.40.50.2000">
    <property type="entry name" value="Glycogen Phosphorylase B"/>
    <property type="match status" value="2"/>
</dbReference>
<evidence type="ECO:0000259" key="1">
    <source>
        <dbReference type="Pfam" id="PF00534"/>
    </source>
</evidence>
<evidence type="ECO:0000313" key="3">
    <source>
        <dbReference type="EMBL" id="PSJ58781.1"/>
    </source>
</evidence>
<dbReference type="SUPFAM" id="SSF53756">
    <property type="entry name" value="UDP-Glycosyltransferase/glycogen phosphorylase"/>
    <property type="match status" value="1"/>
</dbReference>